<accession>A0A2B7WY95</accession>
<dbReference type="EMBL" id="PDNB01000170">
    <property type="protein sequence ID" value="PGH01533.1"/>
    <property type="molecule type" value="Genomic_DNA"/>
</dbReference>
<dbReference type="InterPro" id="IPR050663">
    <property type="entry name" value="Ankyrin-SOCS_Box"/>
</dbReference>
<organism evidence="4 5">
    <name type="scientific">Helicocarpus griseus UAMH5409</name>
    <dbReference type="NCBI Taxonomy" id="1447875"/>
    <lineage>
        <taxon>Eukaryota</taxon>
        <taxon>Fungi</taxon>
        <taxon>Dikarya</taxon>
        <taxon>Ascomycota</taxon>
        <taxon>Pezizomycotina</taxon>
        <taxon>Eurotiomycetes</taxon>
        <taxon>Eurotiomycetidae</taxon>
        <taxon>Onygenales</taxon>
        <taxon>Ajellomycetaceae</taxon>
        <taxon>Helicocarpus</taxon>
    </lineage>
</organism>
<keyword evidence="2 3" id="KW-0040">ANK repeat</keyword>
<comment type="caution">
    <text evidence="4">The sequence shown here is derived from an EMBL/GenBank/DDBJ whole genome shotgun (WGS) entry which is preliminary data.</text>
</comment>
<sequence length="405" mass="44333">MLLGDLPPDLLISIAEHLPSKRDINALSRTARDLHAILTRHLYRHNIRHGKHSGLWWAVRKGRRSTIQRFLSAGATLSTIRSSNGGSLLHAIPQRYRNNARDAHLADYAAVAHLLAANGVDVNAKDSTGCTALIFGALTGDEVSCWPLLECGADAHARDPTGYDATVLHVAARGRAPVPLIRHVVDECGLDIHARDTKGQTPVHYAARGGAADVIRFLAERGVDVNALDVEGSAPIHRLVEGVGRNSLPVFRALVEHGADVNLRDAAGETVLHIGARRRAVHKVIEYLIDQGGADVHATTPRTLYTPAHLAALADYTVLAEYFVSRGADINARDVKGKTILRYVVDRERLDWVEELVEMGADLFDVDEEGVSVYSLLKENGELEYLPERFRALEESNREATEDEA</sequence>
<keyword evidence="5" id="KW-1185">Reference proteome</keyword>
<feature type="repeat" description="ANK" evidence="3">
    <location>
        <begin position="336"/>
        <end position="368"/>
    </location>
</feature>
<dbReference type="AlphaFoldDB" id="A0A2B7WY95"/>
<keyword evidence="1" id="KW-0677">Repeat</keyword>
<dbReference type="STRING" id="1447875.A0A2B7WY95"/>
<feature type="repeat" description="ANK" evidence="3">
    <location>
        <begin position="198"/>
        <end position="230"/>
    </location>
</feature>
<dbReference type="PROSITE" id="PS50297">
    <property type="entry name" value="ANK_REP_REGION"/>
    <property type="match status" value="3"/>
</dbReference>
<dbReference type="PROSITE" id="PS50088">
    <property type="entry name" value="ANK_REPEAT"/>
    <property type="match status" value="4"/>
</dbReference>
<evidence type="ECO:0000313" key="4">
    <source>
        <dbReference type="EMBL" id="PGH01533.1"/>
    </source>
</evidence>
<dbReference type="OrthoDB" id="341259at2759"/>
<feature type="repeat" description="ANK" evidence="3">
    <location>
        <begin position="231"/>
        <end position="266"/>
    </location>
</feature>
<evidence type="ECO:0000256" key="1">
    <source>
        <dbReference type="ARBA" id="ARBA00022737"/>
    </source>
</evidence>
<dbReference type="InterPro" id="IPR036770">
    <property type="entry name" value="Ankyrin_rpt-contain_sf"/>
</dbReference>
<feature type="repeat" description="ANK" evidence="3">
    <location>
        <begin position="303"/>
        <end position="335"/>
    </location>
</feature>
<dbReference type="GO" id="GO:0045944">
    <property type="term" value="P:positive regulation of transcription by RNA polymerase II"/>
    <property type="evidence" value="ECO:0007669"/>
    <property type="project" value="TreeGrafter"/>
</dbReference>
<dbReference type="InterPro" id="IPR002110">
    <property type="entry name" value="Ankyrin_rpt"/>
</dbReference>
<proteinExistence type="predicted"/>
<gene>
    <name evidence="4" type="ORF">AJ79_07880</name>
</gene>
<dbReference type="GO" id="GO:0005634">
    <property type="term" value="C:nucleus"/>
    <property type="evidence" value="ECO:0007669"/>
    <property type="project" value="TreeGrafter"/>
</dbReference>
<name>A0A2B7WY95_9EURO</name>
<dbReference type="Proteomes" id="UP000223968">
    <property type="component" value="Unassembled WGS sequence"/>
</dbReference>
<dbReference type="PRINTS" id="PR01415">
    <property type="entry name" value="ANKYRIN"/>
</dbReference>
<dbReference type="PANTHER" id="PTHR24193:SF121">
    <property type="entry name" value="ADA2A-CONTAINING COMPLEX COMPONENT 3, ISOFORM D"/>
    <property type="match status" value="1"/>
</dbReference>
<evidence type="ECO:0000313" key="5">
    <source>
        <dbReference type="Proteomes" id="UP000223968"/>
    </source>
</evidence>
<protein>
    <submittedName>
        <fullName evidence="4">Uncharacterized protein</fullName>
    </submittedName>
</protein>
<dbReference type="PANTHER" id="PTHR24193">
    <property type="entry name" value="ANKYRIN REPEAT PROTEIN"/>
    <property type="match status" value="1"/>
</dbReference>
<dbReference type="GO" id="GO:0000976">
    <property type="term" value="F:transcription cis-regulatory region binding"/>
    <property type="evidence" value="ECO:0007669"/>
    <property type="project" value="TreeGrafter"/>
</dbReference>
<dbReference type="SMART" id="SM00248">
    <property type="entry name" value="ANK"/>
    <property type="match status" value="8"/>
</dbReference>
<reference evidence="4 5" key="1">
    <citation type="submission" date="2017-10" db="EMBL/GenBank/DDBJ databases">
        <title>Comparative genomics in systemic dimorphic fungi from Ajellomycetaceae.</title>
        <authorList>
            <person name="Munoz J.F."/>
            <person name="Mcewen J.G."/>
            <person name="Clay O.K."/>
            <person name="Cuomo C.A."/>
        </authorList>
    </citation>
    <scope>NUCLEOTIDE SEQUENCE [LARGE SCALE GENOMIC DNA]</scope>
    <source>
        <strain evidence="4 5">UAMH5409</strain>
    </source>
</reference>
<evidence type="ECO:0000256" key="2">
    <source>
        <dbReference type="ARBA" id="ARBA00023043"/>
    </source>
</evidence>
<dbReference type="Pfam" id="PF12796">
    <property type="entry name" value="Ank_2"/>
    <property type="match status" value="2"/>
</dbReference>
<dbReference type="SUPFAM" id="SSF48403">
    <property type="entry name" value="Ankyrin repeat"/>
    <property type="match status" value="1"/>
</dbReference>
<evidence type="ECO:0000256" key="3">
    <source>
        <dbReference type="PROSITE-ProRule" id="PRU00023"/>
    </source>
</evidence>
<dbReference type="Gene3D" id="1.25.40.20">
    <property type="entry name" value="Ankyrin repeat-containing domain"/>
    <property type="match status" value="3"/>
</dbReference>